<dbReference type="Gene3D" id="3.60.10.10">
    <property type="entry name" value="Endonuclease/exonuclease/phosphatase"/>
    <property type="match status" value="1"/>
</dbReference>
<dbReference type="EMBL" id="JAPEUR010000252">
    <property type="protein sequence ID" value="KAJ4313644.1"/>
    <property type="molecule type" value="Genomic_DNA"/>
</dbReference>
<dbReference type="Proteomes" id="UP001140502">
    <property type="component" value="Unassembled WGS sequence"/>
</dbReference>
<dbReference type="OrthoDB" id="276515at2759"/>
<proteinExistence type="predicted"/>
<protein>
    <recommendedName>
        <fullName evidence="2">Endonuclease/exonuclease/phosphatase domain-containing protein</fullName>
    </recommendedName>
</protein>
<dbReference type="PANTHER" id="PTHR12121:SF36">
    <property type="entry name" value="ENDONUCLEASE_EXONUCLEASE_PHOSPHATASE DOMAIN-CONTAINING PROTEIN"/>
    <property type="match status" value="1"/>
</dbReference>
<dbReference type="InterPro" id="IPR036691">
    <property type="entry name" value="Endo/exonu/phosph_ase_sf"/>
</dbReference>
<dbReference type="PANTHER" id="PTHR12121">
    <property type="entry name" value="CARBON CATABOLITE REPRESSOR PROTEIN 4"/>
    <property type="match status" value="1"/>
</dbReference>
<dbReference type="SUPFAM" id="SSF56219">
    <property type="entry name" value="DNase I-like"/>
    <property type="match status" value="1"/>
</dbReference>
<dbReference type="GO" id="GO:0000175">
    <property type="term" value="F:3'-5'-RNA exonuclease activity"/>
    <property type="evidence" value="ECO:0007669"/>
    <property type="project" value="TreeGrafter"/>
</dbReference>
<organism evidence="3 4">
    <name type="scientific">Fusarium piperis</name>
    <dbReference type="NCBI Taxonomy" id="1435070"/>
    <lineage>
        <taxon>Eukaryota</taxon>
        <taxon>Fungi</taxon>
        <taxon>Dikarya</taxon>
        <taxon>Ascomycota</taxon>
        <taxon>Pezizomycotina</taxon>
        <taxon>Sordariomycetes</taxon>
        <taxon>Hypocreomycetidae</taxon>
        <taxon>Hypocreales</taxon>
        <taxon>Nectriaceae</taxon>
        <taxon>Fusarium</taxon>
        <taxon>Fusarium solani species complex</taxon>
    </lineage>
</organism>
<gene>
    <name evidence="3" type="ORF">N0V84_009303</name>
</gene>
<evidence type="ECO:0000313" key="4">
    <source>
        <dbReference type="Proteomes" id="UP001140502"/>
    </source>
</evidence>
<dbReference type="AlphaFoldDB" id="A0A9W8W6K8"/>
<reference evidence="3" key="1">
    <citation type="submission" date="2022-10" db="EMBL/GenBank/DDBJ databases">
        <title>Tapping the CABI collections for fungal endophytes: first genome assemblies for Collariella, Neodidymelliopsis, Ascochyta clinopodiicola, Didymella pomorum, Didymosphaeria variabile, Neocosmospora piperis and Neocucurbitaria cava.</title>
        <authorList>
            <person name="Hill R."/>
        </authorList>
    </citation>
    <scope>NUCLEOTIDE SEQUENCE</scope>
    <source>
        <strain evidence="3">IMI 366586</strain>
    </source>
</reference>
<evidence type="ECO:0000313" key="3">
    <source>
        <dbReference type="EMBL" id="KAJ4313644.1"/>
    </source>
</evidence>
<dbReference type="Pfam" id="PF03372">
    <property type="entry name" value="Exo_endo_phos"/>
    <property type="match status" value="1"/>
</dbReference>
<name>A0A9W8W6K8_9HYPO</name>
<feature type="domain" description="Endonuclease/exonuclease/phosphatase" evidence="2">
    <location>
        <begin position="28"/>
        <end position="287"/>
    </location>
</feature>
<accession>A0A9W8W6K8</accession>
<evidence type="ECO:0000256" key="1">
    <source>
        <dbReference type="SAM" id="SignalP"/>
    </source>
</evidence>
<dbReference type="InterPro" id="IPR050410">
    <property type="entry name" value="CCR4/nocturin_mRNA_transcr"/>
</dbReference>
<evidence type="ECO:0000259" key="2">
    <source>
        <dbReference type="Pfam" id="PF03372"/>
    </source>
</evidence>
<keyword evidence="1" id="KW-0732">Signal</keyword>
<dbReference type="CDD" id="cd09083">
    <property type="entry name" value="EEP-1"/>
    <property type="match status" value="1"/>
</dbReference>
<comment type="caution">
    <text evidence="3">The sequence shown here is derived from an EMBL/GenBank/DDBJ whole genome shotgun (WGS) entry which is preliminary data.</text>
</comment>
<keyword evidence="4" id="KW-1185">Reference proteome</keyword>
<feature type="chain" id="PRO_5040839055" description="Endonuclease/exonuclease/phosphatase domain-containing protein" evidence="1">
    <location>
        <begin position="17"/>
        <end position="305"/>
    </location>
</feature>
<feature type="signal peptide" evidence="1">
    <location>
        <begin position="1"/>
        <end position="16"/>
    </location>
</feature>
<sequence>MKLLWLLVGAAVSVIAVPYQRTTNLRLMTYNIRYNVKPSKAEDGEELWPIRRPLMAAQLNYELAGRPDSLVCMQEVTYPQALDLQDDFGNDWTLIGGGRMDGARKGELSPIFYRRSIWDMEQTETYWLSRTPNKPGSKGWDARHPRVVTVGRFRHIHTGARIVYMCTHFDWVGKNSQVHSAAMVVDLADRWSSHKRERLPVFIAGDLNATPDSPAYNLLASHMYDVKYVVPSNKHFGNQNTYTGFTVDESDDMELDHMFVRDPMDITFKSFAVLNTRYDDGIFISDHRPIVVDMEITQIARRSEQ</sequence>
<dbReference type="InterPro" id="IPR005135">
    <property type="entry name" value="Endo/exonuclease/phosphatase"/>
</dbReference>